<protein>
    <recommendedName>
        <fullName evidence="3">DUF1176 domain-containing protein</fullName>
    </recommendedName>
</protein>
<dbReference type="STRING" id="1918946.VPAL9027_01123"/>
<dbReference type="EMBL" id="FUFT01000002">
    <property type="protein sequence ID" value="SJL83174.1"/>
    <property type="molecule type" value="Genomic_DNA"/>
</dbReference>
<keyword evidence="2" id="KW-1185">Reference proteome</keyword>
<accession>A0A1R4B2M9</accession>
<dbReference type="Proteomes" id="UP000189475">
    <property type="component" value="Unassembled WGS sequence"/>
</dbReference>
<dbReference type="OrthoDB" id="6183301at2"/>
<dbReference type="PROSITE" id="PS51257">
    <property type="entry name" value="PROKAR_LIPOPROTEIN"/>
    <property type="match status" value="1"/>
</dbReference>
<evidence type="ECO:0000313" key="1">
    <source>
        <dbReference type="EMBL" id="SJL83174.1"/>
    </source>
</evidence>
<dbReference type="RefSeq" id="WP_077313080.1">
    <property type="nucleotide sequence ID" value="NZ_AP024887.1"/>
</dbReference>
<sequence>MLKPLLIFSVPFLMVGCSTPSSVSANKTPLQRQDWILVCNNENTCSAAGYTKPGSEHPSAVKLTRRAGGDADFQGKVFFQSAQHTHQNRQSYRLTVNGQALGRIANSGHLTRPQVNALTDAMQSNSPSIIVSEGKESWPISTQGARDVFRQMDDIQQRNGTPSAVIDKGNNSTASVPAAPFVPVIYPVNVIDDNVKPVKKGQAAYQHFSPVMNKLMQAQCPDMAPKKQGKPVPLAHFNVAKLTEKRTLLTATCYSGAYNQGQLAVVVKNDKPFFKPQIVSKKVNHYQHGVLAYTHKGRGIGDCMTHGKWVFDGFKFAKVTQSTTGLCREIASGIDAMTQYHAVVASR</sequence>
<dbReference type="Pfam" id="PF06674">
    <property type="entry name" value="DUF1176"/>
    <property type="match status" value="1"/>
</dbReference>
<gene>
    <name evidence="1" type="ORF">VPAL9027_01123</name>
</gene>
<dbReference type="InterPro" id="IPR009560">
    <property type="entry name" value="DUF1176"/>
</dbReference>
<evidence type="ECO:0008006" key="3">
    <source>
        <dbReference type="Google" id="ProtNLM"/>
    </source>
</evidence>
<reference evidence="1 2" key="1">
    <citation type="submission" date="2017-02" db="EMBL/GenBank/DDBJ databases">
        <authorList>
            <person name="Peterson S.W."/>
        </authorList>
    </citation>
    <scope>NUCLEOTIDE SEQUENCE [LARGE SCALE GENOMIC DNA]</scope>
    <source>
        <strain evidence="1 2">CECT 9027</strain>
    </source>
</reference>
<proteinExistence type="predicted"/>
<organism evidence="1 2">
    <name type="scientific">Vibrio palustris</name>
    <dbReference type="NCBI Taxonomy" id="1918946"/>
    <lineage>
        <taxon>Bacteria</taxon>
        <taxon>Pseudomonadati</taxon>
        <taxon>Pseudomonadota</taxon>
        <taxon>Gammaproteobacteria</taxon>
        <taxon>Vibrionales</taxon>
        <taxon>Vibrionaceae</taxon>
        <taxon>Vibrio</taxon>
    </lineage>
</organism>
<evidence type="ECO:0000313" key="2">
    <source>
        <dbReference type="Proteomes" id="UP000189475"/>
    </source>
</evidence>
<name>A0A1R4B2M9_9VIBR</name>
<dbReference type="AlphaFoldDB" id="A0A1R4B2M9"/>